<sequence>MLRKWYYVLCHTFAISISLLATVASAIADEGIETEVAPISEGNESLEQVTSVSQFSDVQPTDWAFAALQSLVERYGCIAGYPNGTYRGNRALTRYEFAAGVNACLDRVNELIATATADLVNKEDLTTLQRLQQEFAAELASVRGRVDRVEVKAAEIEANQFSTTTKLRGEAIFALTDVLSGDNQTVTFTRRRPIPVGVNRPPFAPLNARIEKQNTVLADRIRLNFITSFTGKDALKLRLEAGNFPHPNRPDGGFSYGPDPVGAFLSVGGDFAQRTTEGQQTFNEFGGLPSNNSVGLGKLNYEFAVGSKLNVVVMAVGGEHHEYVPTTFSSWDDDNGGTGSLSNFGQRSAIYNMGVGTGTGAGIGLTYKFSDAISLSAGYVGTYANNPAEPVRNSTFAGGLFNGRYSALAQLTVKPSDSLSFGLIYSKSYHPLGLPIFTSDLGTSLANNPIYPLNSSNLVDSYGFAGLWQVSPKFAINGWVSYSDVSSLSGTTASGTRYSGSSADVLTYGIALAFPDLGKRGNLGGIVFGASPYVTKSRVPSPLDQSPRVPNNTDAIGTSDLLSLIDERATPFHVEAFYRYRLTDNILITPGVIWLTAPNQTNLNPDVVIGTLRATFLF</sequence>
<name>A0A8J7CB96_9CYAN</name>
<reference evidence="4" key="1">
    <citation type="submission" date="2020-09" db="EMBL/GenBank/DDBJ databases">
        <title>Iningainema tapete sp. nov. (Scytonemataceae, Cyanobacteria) from greenhouses in central Florida (USA) produces two types of nodularin with biosynthetic potential for microcystin-LR and anabaenopeptins.</title>
        <authorList>
            <person name="Berthold D.E."/>
            <person name="Lefler F.W."/>
            <person name="Huang I.-S."/>
            <person name="Abdulla H."/>
            <person name="Zimba P.V."/>
            <person name="Laughinghouse H.D. IV."/>
        </authorList>
    </citation>
    <scope>NUCLEOTIDE SEQUENCE</scope>
    <source>
        <strain evidence="4">BLCCT55</strain>
    </source>
</reference>
<dbReference type="InterPro" id="IPR047684">
    <property type="entry name" value="Por_som-like"/>
</dbReference>
<dbReference type="InterPro" id="IPR038673">
    <property type="entry name" value="OprB_sf"/>
</dbReference>
<evidence type="ECO:0000259" key="3">
    <source>
        <dbReference type="PROSITE" id="PS51272"/>
    </source>
</evidence>
<organism evidence="4 5">
    <name type="scientific">Iningainema tapete BLCC-T55</name>
    <dbReference type="NCBI Taxonomy" id="2748662"/>
    <lineage>
        <taxon>Bacteria</taxon>
        <taxon>Bacillati</taxon>
        <taxon>Cyanobacteriota</taxon>
        <taxon>Cyanophyceae</taxon>
        <taxon>Nostocales</taxon>
        <taxon>Scytonemataceae</taxon>
        <taxon>Iningainema tapete</taxon>
    </lineage>
</organism>
<comment type="caution">
    <text evidence="4">The sequence shown here is derived from an EMBL/GenBank/DDBJ whole genome shotgun (WGS) entry which is preliminary data.</text>
</comment>
<dbReference type="NCBIfam" id="NF033921">
    <property type="entry name" value="por_somb"/>
    <property type="match status" value="1"/>
</dbReference>
<feature type="signal peptide" evidence="2">
    <location>
        <begin position="1"/>
        <end position="28"/>
    </location>
</feature>
<dbReference type="Gene3D" id="2.40.160.180">
    <property type="entry name" value="Carbohydrate-selective porin OprB"/>
    <property type="match status" value="1"/>
</dbReference>
<dbReference type="InterPro" id="IPR051465">
    <property type="entry name" value="Cell_Envelope_Struct_Comp"/>
</dbReference>
<keyword evidence="2" id="KW-0732">Signal</keyword>
<dbReference type="PANTHER" id="PTHR43308">
    <property type="entry name" value="OUTER MEMBRANE PROTEIN ALPHA-RELATED"/>
    <property type="match status" value="1"/>
</dbReference>
<dbReference type="Proteomes" id="UP000629098">
    <property type="component" value="Unassembled WGS sequence"/>
</dbReference>
<dbReference type="AlphaFoldDB" id="A0A8J7CB96"/>
<evidence type="ECO:0000313" key="4">
    <source>
        <dbReference type="EMBL" id="MBD2778096.1"/>
    </source>
</evidence>
<feature type="chain" id="PRO_5035337018" evidence="2">
    <location>
        <begin position="29"/>
        <end position="618"/>
    </location>
</feature>
<protein>
    <submittedName>
        <fullName evidence="4">Carbohydrate porin</fullName>
    </submittedName>
</protein>
<evidence type="ECO:0000313" key="5">
    <source>
        <dbReference type="Proteomes" id="UP000629098"/>
    </source>
</evidence>
<proteinExistence type="inferred from homology"/>
<dbReference type="RefSeq" id="WP_190837391.1">
    <property type="nucleotide sequence ID" value="NZ_CAWPPI010000120.1"/>
</dbReference>
<accession>A0A8J7CB96</accession>
<dbReference type="PROSITE" id="PS51272">
    <property type="entry name" value="SLH"/>
    <property type="match status" value="1"/>
</dbReference>
<dbReference type="EMBL" id="JACXAE010000120">
    <property type="protein sequence ID" value="MBD2778096.1"/>
    <property type="molecule type" value="Genomic_DNA"/>
</dbReference>
<dbReference type="InterPro" id="IPR001119">
    <property type="entry name" value="SLH_dom"/>
</dbReference>
<evidence type="ECO:0000256" key="2">
    <source>
        <dbReference type="RuleBase" id="RU363072"/>
    </source>
</evidence>
<gene>
    <name evidence="4" type="ORF">ICL16_40160</name>
</gene>
<dbReference type="Pfam" id="PF04966">
    <property type="entry name" value="OprB"/>
    <property type="match status" value="1"/>
</dbReference>
<dbReference type="GO" id="GO:0015288">
    <property type="term" value="F:porin activity"/>
    <property type="evidence" value="ECO:0007669"/>
    <property type="project" value="InterPro"/>
</dbReference>
<keyword evidence="5" id="KW-1185">Reference proteome</keyword>
<comment type="similarity">
    <text evidence="1 2">Belongs to the OprB family.</text>
</comment>
<evidence type="ECO:0000256" key="1">
    <source>
        <dbReference type="ARBA" id="ARBA00008769"/>
    </source>
</evidence>
<dbReference type="PANTHER" id="PTHR43308:SF1">
    <property type="entry name" value="OUTER MEMBRANE PROTEIN ALPHA"/>
    <property type="match status" value="1"/>
</dbReference>
<dbReference type="GO" id="GO:0008643">
    <property type="term" value="P:carbohydrate transport"/>
    <property type="evidence" value="ECO:0007669"/>
    <property type="project" value="InterPro"/>
</dbReference>
<dbReference type="InterPro" id="IPR007049">
    <property type="entry name" value="Carb-sel_porin_OprB"/>
</dbReference>
<dbReference type="Pfam" id="PF00395">
    <property type="entry name" value="SLH"/>
    <property type="match status" value="1"/>
</dbReference>
<dbReference type="SUPFAM" id="SSF56935">
    <property type="entry name" value="Porins"/>
    <property type="match status" value="1"/>
</dbReference>
<dbReference type="GO" id="GO:0016020">
    <property type="term" value="C:membrane"/>
    <property type="evidence" value="ECO:0007669"/>
    <property type="project" value="InterPro"/>
</dbReference>
<feature type="domain" description="SLH" evidence="3">
    <location>
        <begin position="51"/>
        <end position="115"/>
    </location>
</feature>